<dbReference type="Proteomes" id="UP000053555">
    <property type="component" value="Unassembled WGS sequence"/>
</dbReference>
<organism evidence="1">
    <name type="scientific">Glycine soja</name>
    <name type="common">Wild soybean</name>
    <dbReference type="NCBI Taxonomy" id="3848"/>
    <lineage>
        <taxon>Eukaryota</taxon>
        <taxon>Viridiplantae</taxon>
        <taxon>Streptophyta</taxon>
        <taxon>Embryophyta</taxon>
        <taxon>Tracheophyta</taxon>
        <taxon>Spermatophyta</taxon>
        <taxon>Magnoliopsida</taxon>
        <taxon>eudicotyledons</taxon>
        <taxon>Gunneridae</taxon>
        <taxon>Pentapetalae</taxon>
        <taxon>rosids</taxon>
        <taxon>fabids</taxon>
        <taxon>Fabales</taxon>
        <taxon>Fabaceae</taxon>
        <taxon>Papilionoideae</taxon>
        <taxon>50 kb inversion clade</taxon>
        <taxon>NPAAA clade</taxon>
        <taxon>indigoferoid/millettioid clade</taxon>
        <taxon>Phaseoleae</taxon>
        <taxon>Glycine</taxon>
        <taxon>Glycine subgen. Soja</taxon>
    </lineage>
</organism>
<gene>
    <name evidence="1" type="ORF">glysoja_038367</name>
</gene>
<proteinExistence type="predicted"/>
<protein>
    <submittedName>
        <fullName evidence="1">Uncharacterized protein</fullName>
    </submittedName>
</protein>
<reference evidence="1" key="1">
    <citation type="submission" date="2014-07" db="EMBL/GenBank/DDBJ databases">
        <title>Identification of a novel salt tolerance gene in wild soybean by whole-genome sequencing.</title>
        <authorList>
            <person name="Lam H.-M."/>
            <person name="Qi X."/>
            <person name="Li M.-W."/>
            <person name="Liu X."/>
            <person name="Xie M."/>
            <person name="Ni M."/>
            <person name="Xu X."/>
        </authorList>
    </citation>
    <scope>NUCLEOTIDE SEQUENCE [LARGE SCALE GENOMIC DNA]</scope>
    <source>
        <tissue evidence="1">Root</tissue>
    </source>
</reference>
<dbReference type="EMBL" id="KN648366">
    <property type="protein sequence ID" value="KHN35441.1"/>
    <property type="molecule type" value="Genomic_DNA"/>
</dbReference>
<evidence type="ECO:0000313" key="1">
    <source>
        <dbReference type="EMBL" id="KHN35441.1"/>
    </source>
</evidence>
<accession>A0A0B2RLK0</accession>
<name>A0A0B2RLK0_GLYSO</name>
<sequence length="95" mass="11017">MRLSGGSLNSSLFLTYIDVSEITSGDKCLNIAILQLWTMYMNEWSNGLGYRSVYGFLEPQSIHNAKDRHGQCEEYIEKWLKESQRQLYIGAYLNE</sequence>
<dbReference type="AlphaFoldDB" id="A0A0B2RLK0"/>